<sequence>MTNLRRQGQKFFLGGVGCVELGEERRGEEKRGRSFAESVGLPGIRGLSVCGAVPQLIRPDSPPVRRESSLRWATFSRFSAFKDYASKPVNHRSVTRRVIPTLAAVELAHT</sequence>
<evidence type="ECO:0000313" key="2">
    <source>
        <dbReference type="Proteomes" id="UP000054565"/>
    </source>
</evidence>
<gene>
    <name evidence="1" type="ORF">CIRG_01549</name>
</gene>
<protein>
    <submittedName>
        <fullName evidence="1">Uncharacterized protein</fullName>
    </submittedName>
</protein>
<dbReference type="AlphaFoldDB" id="A0A0J6Y155"/>
<organism evidence="1 2">
    <name type="scientific">Coccidioides immitis RMSCC 2394</name>
    <dbReference type="NCBI Taxonomy" id="404692"/>
    <lineage>
        <taxon>Eukaryota</taxon>
        <taxon>Fungi</taxon>
        <taxon>Dikarya</taxon>
        <taxon>Ascomycota</taxon>
        <taxon>Pezizomycotina</taxon>
        <taxon>Eurotiomycetes</taxon>
        <taxon>Eurotiomycetidae</taxon>
        <taxon>Onygenales</taxon>
        <taxon>Onygenaceae</taxon>
        <taxon>Coccidioides</taxon>
    </lineage>
</organism>
<reference evidence="2" key="1">
    <citation type="journal article" date="2010" name="Genome Res.">
        <title>Population genomic sequencing of Coccidioides fungi reveals recent hybridization and transposon control.</title>
        <authorList>
            <person name="Neafsey D.E."/>
            <person name="Barker B.M."/>
            <person name="Sharpton T.J."/>
            <person name="Stajich J.E."/>
            <person name="Park D.J."/>
            <person name="Whiston E."/>
            <person name="Hung C.-Y."/>
            <person name="McMahan C."/>
            <person name="White J."/>
            <person name="Sykes S."/>
            <person name="Heiman D."/>
            <person name="Young S."/>
            <person name="Zeng Q."/>
            <person name="Abouelleil A."/>
            <person name="Aftuck L."/>
            <person name="Bessette D."/>
            <person name="Brown A."/>
            <person name="FitzGerald M."/>
            <person name="Lui A."/>
            <person name="Macdonald J.P."/>
            <person name="Priest M."/>
            <person name="Orbach M.J."/>
            <person name="Galgiani J.N."/>
            <person name="Kirkland T.N."/>
            <person name="Cole G.T."/>
            <person name="Birren B.W."/>
            <person name="Henn M.R."/>
            <person name="Taylor J.W."/>
            <person name="Rounsley S.D."/>
        </authorList>
    </citation>
    <scope>NUCLEOTIDE SEQUENCE [LARGE SCALE GENOMIC DNA]</scope>
    <source>
        <strain evidence="2">RMSCC 2394</strain>
    </source>
</reference>
<dbReference type="Proteomes" id="UP000054565">
    <property type="component" value="Unassembled WGS sequence"/>
</dbReference>
<evidence type="ECO:0000313" key="1">
    <source>
        <dbReference type="EMBL" id="KMP01410.1"/>
    </source>
</evidence>
<dbReference type="EMBL" id="DS028093">
    <property type="protein sequence ID" value="KMP01410.1"/>
    <property type="molecule type" value="Genomic_DNA"/>
</dbReference>
<proteinExistence type="predicted"/>
<name>A0A0J6Y155_COCIT</name>
<accession>A0A0J6Y155</accession>